<feature type="compositionally biased region" description="Low complexity" evidence="1">
    <location>
        <begin position="895"/>
        <end position="909"/>
    </location>
</feature>
<feature type="domain" description="Telomeric single stranded DNA binding POT1/Cdc13" evidence="2">
    <location>
        <begin position="956"/>
        <end position="1097"/>
    </location>
</feature>
<feature type="region of interest" description="Disordered" evidence="1">
    <location>
        <begin position="610"/>
        <end position="674"/>
    </location>
</feature>
<dbReference type="Proteomes" id="UP000664169">
    <property type="component" value="Unassembled WGS sequence"/>
</dbReference>
<feature type="compositionally biased region" description="Acidic residues" evidence="1">
    <location>
        <begin position="641"/>
        <end position="653"/>
    </location>
</feature>
<dbReference type="SUPFAM" id="SSF50249">
    <property type="entry name" value="Nucleic acid-binding proteins"/>
    <property type="match status" value="1"/>
</dbReference>
<feature type="region of interest" description="Disordered" evidence="1">
    <location>
        <begin position="300"/>
        <end position="323"/>
    </location>
</feature>
<evidence type="ECO:0000313" key="3">
    <source>
        <dbReference type="EMBL" id="CAF9927850.1"/>
    </source>
</evidence>
<feature type="compositionally biased region" description="Basic and acidic residues" evidence="1">
    <location>
        <begin position="627"/>
        <end position="640"/>
    </location>
</feature>
<sequence length="1290" mass="141863">MAQPTASRVPIADLNPDIPVSDSVIHGIVTLVWPYSSVNHTFSFLLVEPDFRLRRQRGQVRISLRDRCARRVTRAGLVSGDEIFLTIDGAQWQKDSTATSTPGRGIGWELLYTDHLRFEKVSEDGDSKVTDTSRMSLSPDLPPSSVVSSTPSGTILPPVQTQPTPRKAPQVYEDLNAWSSPIFIKEKRLPNIFPLKSDLSAFHEEEDEWSQEPPSKKLKFGRKSDQWHFVRRSASPQADPEFPDIPDSTERPQVFDPVSPLAVQSASETQAADAEGILPAYFDVSTKTQEEILGEKIDQDFVSQPSVPQEDTGPVNSGTVLSSSPTQLADQELATPHVQSFVHDNIMAGTIESPLDSYAALNTFSQLPAKTVTTSITLISRQDEGVKDATHYQEDLLSINQSQSLNLIQSQSLEANSLHAPQDLLSEGSKPHLEINIQGSTPTIHPVSIDSVPNTPRLQPLPSPGLDLVSPIDQRRPAQSGEYFARGEETEMRLISPPQTFSAVPVIQTVQRPETYTAETHSPHDSEEQPVNQPQTTEDTFFNRLLARYDEGTDQNSETVLDQPVSSPIPPSDSWKADHADAQRIPASAIHGSAVPIDLSLEAIASNDTSYNQRGLRSDIEEEQDDEIAKKSENVHRLRESDEESKDTSDNDDTISGKWRDATYNPSEELSVRSEIDADSPLLTQYPDLIQSSNHSEAQKEPLEESSRTLDTNGVLQSNKAIPDTYYIEDSHPDRTLSVKAEDENNIEVVDLLDSDSSSSTPVILADDHTPEPDDDEDDVLTQFKASGHTMPRATSLPPHNEMSELSQGMEFVTSVSENDSHDKHPTDTQHQEFYTAPVEIEETDEENITNLTQLTNETVVEQNVDLTEQQDPSPTILETPQKQGSPDLKAPGATTRNTRSSQRVTRSQSQQIAEAITSEDETLSEQVEPIPAAEYSRVDSTDMAPQGFRTANDYYSTLAMLGDFHNDLTSLLAVVVASSKPIRSTTGPRDFTQSVYLAAPNLQPNNDFTIAQFFRPYSSALPYPLAIGSVILLKNFKVQSYKRKMSLLSTSTSAWAVFDQASAANQSEMKVSIAGPPVDLGGAERGIAWGLGKWWTSLDHDTQNKITSAADSAKNQAEAELEKKAASARKLHETKSSQSQLHIQTPTRRQTRSSQSQSQDQISIPNTPSTHTVTPSPTHRRTRSSQFAATVTTSPAKAHHNLRSGLVYSDTEASQIDELNESNEANEMDPADPPSATSQAQKSSGRTGSATDNGSSQGNIKTRAQSKRDAVGSERPLWHELRDGAVYKD</sequence>
<dbReference type="GO" id="GO:0000781">
    <property type="term" value="C:chromosome, telomeric region"/>
    <property type="evidence" value="ECO:0007669"/>
    <property type="project" value="InterPro"/>
</dbReference>
<feature type="compositionally biased region" description="Basic and acidic residues" evidence="1">
    <location>
        <begin position="1122"/>
        <end position="1136"/>
    </location>
</feature>
<dbReference type="Gene3D" id="2.40.50.140">
    <property type="entry name" value="Nucleic acid-binding proteins"/>
    <property type="match status" value="1"/>
</dbReference>
<evidence type="ECO:0000259" key="2">
    <source>
        <dbReference type="SMART" id="SM00976"/>
    </source>
</evidence>
<proteinExistence type="predicted"/>
<dbReference type="GO" id="GO:0000723">
    <property type="term" value="P:telomere maintenance"/>
    <property type="evidence" value="ECO:0007669"/>
    <property type="project" value="InterPro"/>
</dbReference>
<feature type="region of interest" description="Disordered" evidence="1">
    <location>
        <begin position="231"/>
        <end position="255"/>
    </location>
</feature>
<keyword evidence="4" id="KW-1185">Reference proteome</keyword>
<feature type="compositionally biased region" description="Polar residues" evidence="1">
    <location>
        <begin position="1236"/>
        <end position="1264"/>
    </location>
</feature>
<evidence type="ECO:0000256" key="1">
    <source>
        <dbReference type="SAM" id="MobiDB-lite"/>
    </source>
</evidence>
<dbReference type="EMBL" id="CAJPDQ010000028">
    <property type="protein sequence ID" value="CAF9927850.1"/>
    <property type="molecule type" value="Genomic_DNA"/>
</dbReference>
<feature type="region of interest" description="Disordered" evidence="1">
    <location>
        <begin position="868"/>
        <end position="909"/>
    </location>
</feature>
<feature type="region of interest" description="Disordered" evidence="1">
    <location>
        <begin position="554"/>
        <end position="579"/>
    </location>
</feature>
<feature type="region of interest" description="Disordered" evidence="1">
    <location>
        <begin position="1225"/>
        <end position="1290"/>
    </location>
</feature>
<gene>
    <name evidence="3" type="ORF">GOMPHAMPRED_004526</name>
</gene>
<organism evidence="3 4">
    <name type="scientific">Gomphillus americanus</name>
    <dbReference type="NCBI Taxonomy" id="1940652"/>
    <lineage>
        <taxon>Eukaryota</taxon>
        <taxon>Fungi</taxon>
        <taxon>Dikarya</taxon>
        <taxon>Ascomycota</taxon>
        <taxon>Pezizomycotina</taxon>
        <taxon>Lecanoromycetes</taxon>
        <taxon>OSLEUM clade</taxon>
        <taxon>Ostropomycetidae</taxon>
        <taxon>Ostropales</taxon>
        <taxon>Graphidaceae</taxon>
        <taxon>Gomphilloideae</taxon>
        <taxon>Gomphillus</taxon>
    </lineage>
</organism>
<feature type="compositionally biased region" description="Basic and acidic residues" evidence="1">
    <location>
        <begin position="697"/>
        <end position="708"/>
    </location>
</feature>
<feature type="compositionally biased region" description="Low complexity" evidence="1">
    <location>
        <begin position="136"/>
        <end position="152"/>
    </location>
</feature>
<feature type="region of interest" description="Disordered" evidence="1">
    <location>
        <begin position="516"/>
        <end position="537"/>
    </location>
</feature>
<name>A0A8H3INV2_9LECA</name>
<dbReference type="GO" id="GO:0003677">
    <property type="term" value="F:DNA binding"/>
    <property type="evidence" value="ECO:0007669"/>
    <property type="project" value="InterPro"/>
</dbReference>
<feature type="region of interest" description="Disordered" evidence="1">
    <location>
        <begin position="694"/>
        <end position="717"/>
    </location>
</feature>
<protein>
    <recommendedName>
        <fullName evidence="2">Telomeric single stranded DNA binding POT1/Cdc13 domain-containing protein</fullName>
    </recommendedName>
</protein>
<dbReference type="SMART" id="SM00976">
    <property type="entry name" value="Telo_bind"/>
    <property type="match status" value="1"/>
</dbReference>
<dbReference type="InterPro" id="IPR012340">
    <property type="entry name" value="NA-bd_OB-fold"/>
</dbReference>
<comment type="caution">
    <text evidence="3">The sequence shown here is derived from an EMBL/GenBank/DDBJ whole genome shotgun (WGS) entry which is preliminary data.</text>
</comment>
<evidence type="ECO:0000313" key="4">
    <source>
        <dbReference type="Proteomes" id="UP000664169"/>
    </source>
</evidence>
<feature type="compositionally biased region" description="Basic and acidic residues" evidence="1">
    <location>
        <begin position="1267"/>
        <end position="1290"/>
    </location>
</feature>
<feature type="compositionally biased region" description="Polar residues" evidence="1">
    <location>
        <begin position="1187"/>
        <end position="1196"/>
    </location>
</feature>
<accession>A0A8H3INV2</accession>
<feature type="region of interest" description="Disordered" evidence="1">
    <location>
        <begin position="123"/>
        <end position="167"/>
    </location>
</feature>
<feature type="region of interest" description="Disordered" evidence="1">
    <location>
        <begin position="1122"/>
        <end position="1210"/>
    </location>
</feature>
<feature type="compositionally biased region" description="Polar residues" evidence="1">
    <location>
        <begin position="554"/>
        <end position="566"/>
    </location>
</feature>
<dbReference type="OrthoDB" id="5363079at2759"/>
<dbReference type="Pfam" id="PF02765">
    <property type="entry name" value="POT1"/>
    <property type="match status" value="1"/>
</dbReference>
<reference evidence="3" key="1">
    <citation type="submission" date="2021-03" db="EMBL/GenBank/DDBJ databases">
        <authorList>
            <person name="Tagirdzhanova G."/>
        </authorList>
    </citation>
    <scope>NUCLEOTIDE SEQUENCE</scope>
</reference>
<feature type="compositionally biased region" description="Low complexity" evidence="1">
    <location>
        <begin position="1144"/>
        <end position="1178"/>
    </location>
</feature>
<dbReference type="InterPro" id="IPR011564">
    <property type="entry name" value="Telomer_end-bd_POT1/Cdc13"/>
</dbReference>
<feature type="compositionally biased region" description="Polar residues" evidence="1">
    <location>
        <begin position="301"/>
        <end position="323"/>
    </location>
</feature>
<feature type="compositionally biased region" description="Polar residues" evidence="1">
    <location>
        <begin position="868"/>
        <end position="885"/>
    </location>
</feature>